<dbReference type="AlphaFoldDB" id="A0A2M4B5D5"/>
<name>A0A2M4B5D5_9DIPT</name>
<protein>
    <submittedName>
        <fullName evidence="3">Putative secreted protein</fullName>
    </submittedName>
</protein>
<accession>A0A2M4B5D5</accession>
<organism evidence="3">
    <name type="scientific">Anopheles triannulatus</name>
    <dbReference type="NCBI Taxonomy" id="58253"/>
    <lineage>
        <taxon>Eukaryota</taxon>
        <taxon>Metazoa</taxon>
        <taxon>Ecdysozoa</taxon>
        <taxon>Arthropoda</taxon>
        <taxon>Hexapoda</taxon>
        <taxon>Insecta</taxon>
        <taxon>Pterygota</taxon>
        <taxon>Neoptera</taxon>
        <taxon>Endopterygota</taxon>
        <taxon>Diptera</taxon>
        <taxon>Nematocera</taxon>
        <taxon>Culicoidea</taxon>
        <taxon>Culicidae</taxon>
        <taxon>Anophelinae</taxon>
        <taxon>Anopheles</taxon>
    </lineage>
</organism>
<reference evidence="3" key="1">
    <citation type="submission" date="2018-01" db="EMBL/GenBank/DDBJ databases">
        <title>An insight into the sialome of Amazonian anophelines.</title>
        <authorList>
            <person name="Ribeiro J.M."/>
            <person name="Scarpassa V."/>
            <person name="Calvo E."/>
        </authorList>
    </citation>
    <scope>NUCLEOTIDE SEQUENCE</scope>
    <source>
        <tissue evidence="3">Salivary glands</tissue>
    </source>
</reference>
<evidence type="ECO:0000256" key="1">
    <source>
        <dbReference type="SAM" id="MobiDB-lite"/>
    </source>
</evidence>
<sequence length="139" mass="15271">MLVCVPFLVYVCVGCALGGGDCVWEFPVRAVERRPEGAASSAKNMRPFNTPLWRRKGGSGVEWRKGVSSSVLVSPWHKQPPSCTTMESSGGASKGGQHWLPRLLGMARRVYLTKKNPRRQFSSITVCFPSIMPVCLITC</sequence>
<evidence type="ECO:0000313" key="3">
    <source>
        <dbReference type="EMBL" id="MBW48211.1"/>
    </source>
</evidence>
<proteinExistence type="predicted"/>
<evidence type="ECO:0000256" key="2">
    <source>
        <dbReference type="SAM" id="SignalP"/>
    </source>
</evidence>
<keyword evidence="2" id="KW-0732">Signal</keyword>
<feature type="region of interest" description="Disordered" evidence="1">
    <location>
        <begin position="75"/>
        <end position="97"/>
    </location>
</feature>
<feature type="chain" id="PRO_5014863086" evidence="2">
    <location>
        <begin position="19"/>
        <end position="139"/>
    </location>
</feature>
<feature type="compositionally biased region" description="Polar residues" evidence="1">
    <location>
        <begin position="81"/>
        <end position="91"/>
    </location>
</feature>
<feature type="signal peptide" evidence="2">
    <location>
        <begin position="1"/>
        <end position="18"/>
    </location>
</feature>
<dbReference type="EMBL" id="GGFK01014890">
    <property type="protein sequence ID" value="MBW48211.1"/>
    <property type="molecule type" value="Transcribed_RNA"/>
</dbReference>